<reference evidence="1 2" key="1">
    <citation type="journal article" date="2017" name="Int. J. Syst. Evol. Microbiol.">
        <title>Arachidicoccus ginsenosidivorans sp. nov., with ginsenoside-converting activity isolated from ginseng cultivating soil.</title>
        <authorList>
            <person name="Siddiqi M.Z."/>
            <person name="Aslam Z."/>
            <person name="Im W.T."/>
        </authorList>
    </citation>
    <scope>NUCLEOTIDE SEQUENCE [LARGE SCALE GENOMIC DNA]</scope>
    <source>
        <strain evidence="1 2">Gsoil 809</strain>
    </source>
</reference>
<accession>A0A5B8VSQ4</accession>
<dbReference type="EMBL" id="CP042434">
    <property type="protein sequence ID" value="QEC73635.1"/>
    <property type="molecule type" value="Genomic_DNA"/>
</dbReference>
<dbReference type="PANTHER" id="PTHR30348">
    <property type="entry name" value="UNCHARACTERIZED PROTEIN YECE"/>
    <property type="match status" value="1"/>
</dbReference>
<proteinExistence type="predicted"/>
<sequence>MTKLHKQGNCLIGTSGWQYKHWKNIFYPEGLNSKDWLNYYVGQFEAVELNSSFYHQPSKKVFAGWDKAVSDSFIFAVKAPRFFTHLKKLNVSKEQLDTFIDAARGLGKHLGPILFQLPPKWHLDMERLQHFLQLLPNDLQVTIEFRDSSWYRPELYTLLNKNDIAFCIYELGGHQSPIISTASFVYVRLHGPSQKYRGSYSTAKLQSWADDMVKWMQQGKDAYLFFDNDESGYAPQNALQLLRLIGA</sequence>
<dbReference type="SUPFAM" id="SSF117396">
    <property type="entry name" value="TM1631-like"/>
    <property type="match status" value="1"/>
</dbReference>
<name>A0A5B8VSQ4_9BACT</name>
<dbReference type="Pfam" id="PF01904">
    <property type="entry name" value="DUF72"/>
    <property type="match status" value="1"/>
</dbReference>
<gene>
    <name evidence="1" type="ORF">FSB73_20155</name>
</gene>
<dbReference type="PANTHER" id="PTHR30348:SF4">
    <property type="entry name" value="DUF72 DOMAIN-CONTAINING PROTEIN"/>
    <property type="match status" value="1"/>
</dbReference>
<dbReference type="InterPro" id="IPR036520">
    <property type="entry name" value="UPF0759_sf"/>
</dbReference>
<dbReference type="RefSeq" id="WP_146786410.1">
    <property type="nucleotide sequence ID" value="NZ_CP042434.1"/>
</dbReference>
<dbReference type="InterPro" id="IPR002763">
    <property type="entry name" value="DUF72"/>
</dbReference>
<dbReference type="OrthoDB" id="9780310at2"/>
<dbReference type="Proteomes" id="UP000321291">
    <property type="component" value="Chromosome"/>
</dbReference>
<evidence type="ECO:0000313" key="1">
    <source>
        <dbReference type="EMBL" id="QEC73635.1"/>
    </source>
</evidence>
<dbReference type="KEGG" id="agi:FSB73_20155"/>
<organism evidence="1 2">
    <name type="scientific">Arachidicoccus ginsenosidivorans</name>
    <dbReference type="NCBI Taxonomy" id="496057"/>
    <lineage>
        <taxon>Bacteria</taxon>
        <taxon>Pseudomonadati</taxon>
        <taxon>Bacteroidota</taxon>
        <taxon>Chitinophagia</taxon>
        <taxon>Chitinophagales</taxon>
        <taxon>Chitinophagaceae</taxon>
        <taxon>Arachidicoccus</taxon>
    </lineage>
</organism>
<dbReference type="AlphaFoldDB" id="A0A5B8VSQ4"/>
<dbReference type="Gene3D" id="3.20.20.410">
    <property type="entry name" value="Protein of unknown function UPF0759"/>
    <property type="match status" value="1"/>
</dbReference>
<evidence type="ECO:0000313" key="2">
    <source>
        <dbReference type="Proteomes" id="UP000321291"/>
    </source>
</evidence>
<protein>
    <submittedName>
        <fullName evidence="1">DUF72 domain-containing protein</fullName>
    </submittedName>
</protein>
<keyword evidence="2" id="KW-1185">Reference proteome</keyword>